<dbReference type="InterPro" id="IPR007482">
    <property type="entry name" value="Tyr_Pase-like_PTPLA"/>
</dbReference>
<evidence type="ECO:0000256" key="10">
    <source>
        <dbReference type="ARBA" id="ARBA00023136"/>
    </source>
</evidence>
<evidence type="ECO:0000256" key="3">
    <source>
        <dbReference type="ARBA" id="ARBA00007811"/>
    </source>
</evidence>
<gene>
    <name evidence="15" type="ORF">B9G98_01258</name>
</gene>
<feature type="transmembrane region" description="Helical" evidence="14">
    <location>
        <begin position="162"/>
        <end position="182"/>
    </location>
</feature>
<accession>A0A2T0FF70</accession>
<evidence type="ECO:0000256" key="5">
    <source>
        <dbReference type="ARBA" id="ARBA00022516"/>
    </source>
</evidence>
<dbReference type="GO" id="GO:0030497">
    <property type="term" value="P:fatty acid elongation"/>
    <property type="evidence" value="ECO:0007669"/>
    <property type="project" value="TreeGrafter"/>
</dbReference>
<dbReference type="Pfam" id="PF04387">
    <property type="entry name" value="PTPLA"/>
    <property type="match status" value="1"/>
</dbReference>
<keyword evidence="16" id="KW-1185">Reference proteome</keyword>
<evidence type="ECO:0000256" key="13">
    <source>
        <dbReference type="ARBA" id="ARBA00036671"/>
    </source>
</evidence>
<comment type="similarity">
    <text evidence="3 14">Belongs to the very long-chain fatty acids dehydratase HACD family.</text>
</comment>
<evidence type="ECO:0000256" key="4">
    <source>
        <dbReference type="ARBA" id="ARBA00013122"/>
    </source>
</evidence>
<dbReference type="OrthoDB" id="46988at2759"/>
<keyword evidence="7 14" id="KW-0276">Fatty acid metabolism</keyword>
<dbReference type="EMBL" id="NDIQ01000001">
    <property type="protein sequence ID" value="PRT53638.1"/>
    <property type="molecule type" value="Genomic_DNA"/>
</dbReference>
<evidence type="ECO:0000313" key="16">
    <source>
        <dbReference type="Proteomes" id="UP000238350"/>
    </source>
</evidence>
<evidence type="ECO:0000256" key="1">
    <source>
        <dbReference type="ARBA" id="ARBA00004141"/>
    </source>
</evidence>
<dbReference type="GO" id="GO:0102158">
    <property type="term" value="F:very-long-chain (3R)-3-hydroxyacyl-CoA dehydratase activity"/>
    <property type="evidence" value="ECO:0007669"/>
    <property type="project" value="UniProtKB-EC"/>
</dbReference>
<evidence type="ECO:0000256" key="12">
    <source>
        <dbReference type="ARBA" id="ARBA00023239"/>
    </source>
</evidence>
<evidence type="ECO:0000256" key="9">
    <source>
        <dbReference type="ARBA" id="ARBA00023098"/>
    </source>
</evidence>
<organism evidence="15 16">
    <name type="scientific">Wickerhamiella sorbophila</name>
    <dbReference type="NCBI Taxonomy" id="45607"/>
    <lineage>
        <taxon>Eukaryota</taxon>
        <taxon>Fungi</taxon>
        <taxon>Dikarya</taxon>
        <taxon>Ascomycota</taxon>
        <taxon>Saccharomycotina</taxon>
        <taxon>Dipodascomycetes</taxon>
        <taxon>Dipodascales</taxon>
        <taxon>Trichomonascaceae</taxon>
        <taxon>Wickerhamiella</taxon>
    </lineage>
</organism>
<reference evidence="15 16" key="1">
    <citation type="submission" date="2017-04" db="EMBL/GenBank/DDBJ databases">
        <title>Genome sequencing of [Candida] sorbophila.</title>
        <authorList>
            <person name="Ahn J.O."/>
        </authorList>
    </citation>
    <scope>NUCLEOTIDE SEQUENCE [LARGE SCALE GENOMIC DNA]</scope>
    <source>
        <strain evidence="15 16">DS02</strain>
    </source>
</reference>
<name>A0A2T0FF70_9ASCO</name>
<evidence type="ECO:0000256" key="6">
    <source>
        <dbReference type="ARBA" id="ARBA00022692"/>
    </source>
</evidence>
<dbReference type="GO" id="GO:0042761">
    <property type="term" value="P:very long-chain fatty acid biosynthetic process"/>
    <property type="evidence" value="ECO:0007669"/>
    <property type="project" value="TreeGrafter"/>
</dbReference>
<dbReference type="EC" id="4.2.1.134" evidence="4 14"/>
<dbReference type="PANTHER" id="PTHR11035:SF3">
    <property type="entry name" value="VERY-LONG-CHAIN (3R)-3-HYDROXYACYL-COA DEHYDRATASE"/>
    <property type="match status" value="1"/>
</dbReference>
<evidence type="ECO:0000256" key="14">
    <source>
        <dbReference type="RuleBase" id="RU363109"/>
    </source>
</evidence>
<evidence type="ECO:0000256" key="2">
    <source>
        <dbReference type="ARBA" id="ARBA00005194"/>
    </source>
</evidence>
<evidence type="ECO:0000256" key="8">
    <source>
        <dbReference type="ARBA" id="ARBA00022989"/>
    </source>
</evidence>
<comment type="caution">
    <text evidence="14">Lacks conserved residue(s) required for the propagation of feature annotation.</text>
</comment>
<proteinExistence type="inferred from homology"/>
<evidence type="ECO:0000313" key="15">
    <source>
        <dbReference type="EMBL" id="PRT53638.1"/>
    </source>
</evidence>
<keyword evidence="9 14" id="KW-0443">Lipid metabolism</keyword>
<keyword evidence="5 14" id="KW-0444">Lipid biosynthesis</keyword>
<protein>
    <recommendedName>
        <fullName evidence="4 14">Very-long-chain (3R)-3-hydroxyacyl-CoA dehydratase</fullName>
        <ecNumber evidence="4 14">4.2.1.134</ecNumber>
    </recommendedName>
</protein>
<dbReference type="AlphaFoldDB" id="A0A2T0FF70"/>
<comment type="pathway">
    <text evidence="2 14">Lipid metabolism; fatty acid biosynthesis.</text>
</comment>
<comment type="catalytic activity">
    <reaction evidence="13 14">
        <text>a very-long-chain (3R)-3-hydroxyacyl-CoA = a very-long-chain (2E)-enoyl-CoA + H2O</text>
        <dbReference type="Rhea" id="RHEA:45812"/>
        <dbReference type="ChEBI" id="CHEBI:15377"/>
        <dbReference type="ChEBI" id="CHEBI:83728"/>
        <dbReference type="ChEBI" id="CHEBI:85440"/>
        <dbReference type="EC" id="4.2.1.134"/>
    </reaction>
</comment>
<feature type="transmembrane region" description="Helical" evidence="14">
    <location>
        <begin position="7"/>
        <end position="30"/>
    </location>
</feature>
<keyword evidence="14" id="KW-0256">Endoplasmic reticulum</keyword>
<dbReference type="Proteomes" id="UP000238350">
    <property type="component" value="Unassembled WGS sequence"/>
</dbReference>
<evidence type="ECO:0000256" key="7">
    <source>
        <dbReference type="ARBA" id="ARBA00022832"/>
    </source>
</evidence>
<keyword evidence="10 14" id="KW-0472">Membrane</keyword>
<comment type="caution">
    <text evidence="15">The sequence shown here is derived from an EMBL/GenBank/DDBJ whole genome shotgun (WGS) entry which is preliminary data.</text>
</comment>
<sequence length="200" mass="23169">MSRYLSLYNLLSFSLWLAILVRLCILYYLVGPEFVSEGMAEFVSWVQALAVLEVVHVIFGLVRSSVITTAMQVASRLAIIWGVVRLFPASGASVAFSTMVLAWAITECIRYPYYFFALQGRVPPILEWIRYTAFIALYPLGAISEAWLAYRALPAAQFWHPYYALFLKVLLLIYPPSFYVLYMHMWKQRRKVFGRKLKRN</sequence>
<keyword evidence="8 14" id="KW-1133">Transmembrane helix</keyword>
<keyword evidence="12 14" id="KW-0456">Lyase</keyword>
<dbReference type="GeneID" id="36515007"/>
<keyword evidence="6 14" id="KW-0812">Transmembrane</keyword>
<comment type="function">
    <text evidence="14">Catalyzes the third of the four reactions of the long-chain fatty acids elongation cycle. This endoplasmic reticulum-bound enzymatic process, allows the addition of two carbons to the chain of long- and very long-chain fatty acids/VLCFAs per cycle. This enzyme catalyzes the dehydration of the 3-hydroxyacyl-CoA intermediate into trans-2,3-enoyl-CoA, within each cycle of fatty acid elongation. Thereby, it participates to the production of VLCFAs of different chain lengths that are involved in multiple biological processes as precursors of membrane lipids and lipid mediators.</text>
</comment>
<evidence type="ECO:0000256" key="11">
    <source>
        <dbReference type="ARBA" id="ARBA00023160"/>
    </source>
</evidence>
<feature type="transmembrane region" description="Helical" evidence="14">
    <location>
        <begin position="42"/>
        <end position="62"/>
    </location>
</feature>
<dbReference type="GO" id="GO:0030148">
    <property type="term" value="P:sphingolipid biosynthetic process"/>
    <property type="evidence" value="ECO:0007669"/>
    <property type="project" value="TreeGrafter"/>
</dbReference>
<dbReference type="RefSeq" id="XP_024663584.1">
    <property type="nucleotide sequence ID" value="XM_024807816.1"/>
</dbReference>
<comment type="subcellular location">
    <subcellularLocation>
        <location evidence="14">Endoplasmic reticulum membrane</location>
        <topology evidence="14">Multi-pass membrane protein</topology>
    </subcellularLocation>
    <subcellularLocation>
        <location evidence="1">Membrane</location>
        <topology evidence="1">Multi-pass membrane protein</topology>
    </subcellularLocation>
</comment>
<dbReference type="STRING" id="45607.A0A2T0FF70"/>
<keyword evidence="11 14" id="KW-0275">Fatty acid biosynthesis</keyword>
<feature type="transmembrane region" description="Helical" evidence="14">
    <location>
        <begin position="94"/>
        <end position="116"/>
    </location>
</feature>
<dbReference type="PANTHER" id="PTHR11035">
    <property type="entry name" value="VERY-LONG-CHAIN (3R)-3-HYDROXYACYL-COA DEHYDRATASE"/>
    <property type="match status" value="1"/>
</dbReference>
<dbReference type="UniPathway" id="UPA00094"/>
<dbReference type="GO" id="GO:0005789">
    <property type="term" value="C:endoplasmic reticulum membrane"/>
    <property type="evidence" value="ECO:0007669"/>
    <property type="project" value="UniProtKB-SubCell"/>
</dbReference>